<feature type="compositionally biased region" description="Polar residues" evidence="1">
    <location>
        <begin position="92"/>
        <end position="104"/>
    </location>
</feature>
<dbReference type="PANTHER" id="PTHR33112">
    <property type="entry name" value="DOMAIN PROTEIN, PUTATIVE-RELATED"/>
    <property type="match status" value="1"/>
</dbReference>
<protein>
    <submittedName>
        <fullName evidence="2">Uncharacterized protein</fullName>
    </submittedName>
</protein>
<feature type="region of interest" description="Disordered" evidence="1">
    <location>
        <begin position="29"/>
        <end position="149"/>
    </location>
</feature>
<keyword evidence="3" id="KW-1185">Reference proteome</keyword>
<dbReference type="RefSeq" id="XP_046005348.1">
    <property type="nucleotide sequence ID" value="XM_046162967.1"/>
</dbReference>
<name>A0A9P8XSD7_9PEZI</name>
<reference evidence="2" key="1">
    <citation type="journal article" date="2021" name="Nat. Commun.">
        <title>Genetic determinants of endophytism in the Arabidopsis root mycobiome.</title>
        <authorList>
            <person name="Mesny F."/>
            <person name="Miyauchi S."/>
            <person name="Thiergart T."/>
            <person name="Pickel B."/>
            <person name="Atanasova L."/>
            <person name="Karlsson M."/>
            <person name="Huettel B."/>
            <person name="Barry K.W."/>
            <person name="Haridas S."/>
            <person name="Chen C."/>
            <person name="Bauer D."/>
            <person name="Andreopoulos W."/>
            <person name="Pangilinan J."/>
            <person name="LaButti K."/>
            <person name="Riley R."/>
            <person name="Lipzen A."/>
            <person name="Clum A."/>
            <person name="Drula E."/>
            <person name="Henrissat B."/>
            <person name="Kohler A."/>
            <person name="Grigoriev I.V."/>
            <person name="Martin F.M."/>
            <person name="Hacquard S."/>
        </authorList>
    </citation>
    <scope>NUCLEOTIDE SEQUENCE</scope>
    <source>
        <strain evidence="2">MPI-CAGE-CH-0230</strain>
    </source>
</reference>
<evidence type="ECO:0000256" key="1">
    <source>
        <dbReference type="SAM" id="MobiDB-lite"/>
    </source>
</evidence>
<sequence>MRKLAVLGNRPELVFGGNGSVVLTLNLTQEERDKRSAGWRAAKPQGRVEEIEEGQGNAEEVSRNDAEGSQDRVEAGDGAPDQEQDEDPVSTADRSLSRLTLQSSDDSDTLEENNKNMPSTDPGETETAAAEERKEVEEEDEEESPRHLTRLEPIYLTTRVTFTDKTTRTTRLPPTEHPLLSMSQGERSIMIASGPWPGSIFPSSLAAIWNRLVSEYCARKLTNPRDKLVAMAALASAFEAQYGTDVLGQYHAGIWRKFAGEGLLWFAAWRRARQTTEAPAIEYDDRAPSWSWAAVRRAQYPDPKAEIENGVDYMDLDFAVLALETTTAEDSPSRGAVAVGGYVRVSGLVMDVWWAMDFNRHGEQVVNLFTAPRGERVGKYGSAGPDHDWLYPPEDGTREHVLLLLGRRFVQGVGHNQDHECECLLLRPRQPSLAGDHVPDDEYVRVGFAGPVLFNFEEEWRPRFRQVELSIF</sequence>
<organism evidence="2 3">
    <name type="scientific">Microdochium trichocladiopsis</name>
    <dbReference type="NCBI Taxonomy" id="1682393"/>
    <lineage>
        <taxon>Eukaryota</taxon>
        <taxon>Fungi</taxon>
        <taxon>Dikarya</taxon>
        <taxon>Ascomycota</taxon>
        <taxon>Pezizomycotina</taxon>
        <taxon>Sordariomycetes</taxon>
        <taxon>Xylariomycetidae</taxon>
        <taxon>Xylariales</taxon>
        <taxon>Microdochiaceae</taxon>
        <taxon>Microdochium</taxon>
    </lineage>
</organism>
<gene>
    <name evidence="2" type="ORF">B0I36DRAFT_49578</name>
</gene>
<dbReference type="EMBL" id="JAGTJQ010000013">
    <property type="protein sequence ID" value="KAH7014381.1"/>
    <property type="molecule type" value="Genomic_DNA"/>
</dbReference>
<feature type="compositionally biased region" description="Basic and acidic residues" evidence="1">
    <location>
        <begin position="60"/>
        <end position="75"/>
    </location>
</feature>
<dbReference type="PANTHER" id="PTHR33112:SF16">
    <property type="entry name" value="HETEROKARYON INCOMPATIBILITY DOMAIN-CONTAINING PROTEIN"/>
    <property type="match status" value="1"/>
</dbReference>
<proteinExistence type="predicted"/>
<comment type="caution">
    <text evidence="2">The sequence shown here is derived from an EMBL/GenBank/DDBJ whole genome shotgun (WGS) entry which is preliminary data.</text>
</comment>
<dbReference type="Proteomes" id="UP000756346">
    <property type="component" value="Unassembled WGS sequence"/>
</dbReference>
<dbReference type="GeneID" id="70192513"/>
<dbReference type="OrthoDB" id="5125733at2759"/>
<evidence type="ECO:0000313" key="2">
    <source>
        <dbReference type="EMBL" id="KAH7014381.1"/>
    </source>
</evidence>
<accession>A0A9P8XSD7</accession>
<evidence type="ECO:0000313" key="3">
    <source>
        <dbReference type="Proteomes" id="UP000756346"/>
    </source>
</evidence>
<dbReference type="AlphaFoldDB" id="A0A9P8XSD7"/>